<evidence type="ECO:0000313" key="1">
    <source>
        <dbReference type="EMBL" id="MCY9764374.1"/>
    </source>
</evidence>
<name>A0ABT4H5X8_PAEAL</name>
<gene>
    <name evidence="1" type="ORF">M5X12_28150</name>
</gene>
<accession>A0ABT4H5X8</accession>
<evidence type="ECO:0008006" key="3">
    <source>
        <dbReference type="Google" id="ProtNLM"/>
    </source>
</evidence>
<protein>
    <recommendedName>
        <fullName evidence="3">PepSY domain-containing protein</fullName>
    </recommendedName>
</protein>
<dbReference type="RefSeq" id="WP_268599273.1">
    <property type="nucleotide sequence ID" value="NZ_JAKOBS010000051.1"/>
</dbReference>
<organism evidence="1 2">
    <name type="scientific">Paenibacillus alvei</name>
    <name type="common">Bacillus alvei</name>
    <dbReference type="NCBI Taxonomy" id="44250"/>
    <lineage>
        <taxon>Bacteria</taxon>
        <taxon>Bacillati</taxon>
        <taxon>Bacillota</taxon>
        <taxon>Bacilli</taxon>
        <taxon>Bacillales</taxon>
        <taxon>Paenibacillaceae</taxon>
        <taxon>Paenibacillus</taxon>
    </lineage>
</organism>
<sequence>MTCENGQFPNSIFNIDRTYTTHLVKAIEAAQAKADELGLDLSKCSIDCREEQPPEQPDSRILAFWFYSEDVVDWMEGYSKHFYDISIKIDADTGQVIWNIGPSRR</sequence>
<comment type="caution">
    <text evidence="1">The sequence shown here is derived from an EMBL/GenBank/DDBJ whole genome shotgun (WGS) entry which is preliminary data.</text>
</comment>
<keyword evidence="2" id="KW-1185">Reference proteome</keyword>
<dbReference type="EMBL" id="JAMDNP010000087">
    <property type="protein sequence ID" value="MCY9764374.1"/>
    <property type="molecule type" value="Genomic_DNA"/>
</dbReference>
<reference evidence="1 2" key="1">
    <citation type="submission" date="2022-05" db="EMBL/GenBank/DDBJ databases">
        <title>Genome Sequencing of Bee-Associated Microbes.</title>
        <authorList>
            <person name="Dunlap C."/>
        </authorList>
    </citation>
    <scope>NUCLEOTIDE SEQUENCE [LARGE SCALE GENOMIC DNA]</scope>
    <source>
        <strain evidence="1 2">NRRL B-04010</strain>
    </source>
</reference>
<evidence type="ECO:0000313" key="2">
    <source>
        <dbReference type="Proteomes" id="UP001527181"/>
    </source>
</evidence>
<proteinExistence type="predicted"/>
<dbReference type="Proteomes" id="UP001527181">
    <property type="component" value="Unassembled WGS sequence"/>
</dbReference>